<evidence type="ECO:0000313" key="4">
    <source>
        <dbReference type="Proteomes" id="UP000189981"/>
    </source>
</evidence>
<dbReference type="STRING" id="572036.SAMN05661099_0361"/>
<keyword evidence="4" id="KW-1185">Reference proteome</keyword>
<feature type="region of interest" description="Disordered" evidence="1">
    <location>
        <begin position="25"/>
        <end position="47"/>
    </location>
</feature>
<feature type="signal peptide" evidence="2">
    <location>
        <begin position="1"/>
        <end position="16"/>
    </location>
</feature>
<dbReference type="EMBL" id="FUYR01000001">
    <property type="protein sequence ID" value="SKB30357.1"/>
    <property type="molecule type" value="Genomic_DNA"/>
</dbReference>
<keyword evidence="2" id="KW-0732">Signal</keyword>
<dbReference type="Proteomes" id="UP000189981">
    <property type="component" value="Unassembled WGS sequence"/>
</dbReference>
<evidence type="ECO:0000256" key="2">
    <source>
        <dbReference type="SAM" id="SignalP"/>
    </source>
</evidence>
<evidence type="ECO:0000256" key="1">
    <source>
        <dbReference type="SAM" id="MobiDB-lite"/>
    </source>
</evidence>
<feature type="chain" id="PRO_5012278630" evidence="2">
    <location>
        <begin position="17"/>
        <end position="102"/>
    </location>
</feature>
<name>A0A1T5A6H8_9SPHI</name>
<dbReference type="Pfam" id="PF20365">
    <property type="entry name" value="DUF6660"/>
    <property type="match status" value="1"/>
</dbReference>
<proteinExistence type="predicted"/>
<protein>
    <submittedName>
        <fullName evidence="3">Uncharacterized protein</fullName>
    </submittedName>
</protein>
<gene>
    <name evidence="3" type="ORF">SAMN05661099_0361</name>
</gene>
<accession>A0A1T5A6H8</accession>
<organism evidence="3 4">
    <name type="scientific">Daejeonella lutea</name>
    <dbReference type="NCBI Taxonomy" id="572036"/>
    <lineage>
        <taxon>Bacteria</taxon>
        <taxon>Pseudomonadati</taxon>
        <taxon>Bacteroidota</taxon>
        <taxon>Sphingobacteriia</taxon>
        <taxon>Sphingobacteriales</taxon>
        <taxon>Sphingobacteriaceae</taxon>
        <taxon>Daejeonella</taxon>
    </lineage>
</organism>
<dbReference type="InterPro" id="IPR046601">
    <property type="entry name" value="DUF6660"/>
</dbReference>
<dbReference type="AlphaFoldDB" id="A0A1T5A6H8"/>
<sequence>MKFLAIFLSVLMLAIAFDICPDTDSCSDSDRTELNKSSGKQSEDGERCSPFCHCLRCPFSVLLPLTSAEFFNSNSLQRNLTTASQSRTLSVQNAIWQPPKAA</sequence>
<evidence type="ECO:0000313" key="3">
    <source>
        <dbReference type="EMBL" id="SKB30357.1"/>
    </source>
</evidence>
<reference evidence="4" key="1">
    <citation type="submission" date="2017-02" db="EMBL/GenBank/DDBJ databases">
        <authorList>
            <person name="Varghese N."/>
            <person name="Submissions S."/>
        </authorList>
    </citation>
    <scope>NUCLEOTIDE SEQUENCE [LARGE SCALE GENOMIC DNA]</scope>
    <source>
        <strain evidence="4">DSM 22385</strain>
    </source>
</reference>